<gene>
    <name evidence="1" type="ORF">COCNU_08G000890</name>
</gene>
<dbReference type="PANTHER" id="PTHR37179:SF1">
    <property type="entry name" value="TRANSGLYCOSYLASE"/>
    <property type="match status" value="1"/>
</dbReference>
<name>A0A8K0IGP5_COCNU</name>
<accession>A0A8K0IGP5</accession>
<dbReference type="OrthoDB" id="10656361at2759"/>
<protein>
    <submittedName>
        <fullName evidence="1">Uncharacterized protein</fullName>
    </submittedName>
</protein>
<evidence type="ECO:0000313" key="2">
    <source>
        <dbReference type="Proteomes" id="UP000797356"/>
    </source>
</evidence>
<dbReference type="PANTHER" id="PTHR37179">
    <property type="entry name" value="TRANSGLYCOSYLASE"/>
    <property type="match status" value="1"/>
</dbReference>
<evidence type="ECO:0000313" key="1">
    <source>
        <dbReference type="EMBL" id="KAG1358643.1"/>
    </source>
</evidence>
<organism evidence="1 2">
    <name type="scientific">Cocos nucifera</name>
    <name type="common">Coconut palm</name>
    <dbReference type="NCBI Taxonomy" id="13894"/>
    <lineage>
        <taxon>Eukaryota</taxon>
        <taxon>Viridiplantae</taxon>
        <taxon>Streptophyta</taxon>
        <taxon>Embryophyta</taxon>
        <taxon>Tracheophyta</taxon>
        <taxon>Spermatophyta</taxon>
        <taxon>Magnoliopsida</taxon>
        <taxon>Liliopsida</taxon>
        <taxon>Arecaceae</taxon>
        <taxon>Arecoideae</taxon>
        <taxon>Cocoseae</taxon>
        <taxon>Attaleinae</taxon>
        <taxon>Cocos</taxon>
    </lineage>
</organism>
<keyword evidence="2" id="KW-1185">Reference proteome</keyword>
<dbReference type="EMBL" id="CM017879">
    <property type="protein sequence ID" value="KAG1358643.1"/>
    <property type="molecule type" value="Genomic_DNA"/>
</dbReference>
<reference evidence="1" key="2">
    <citation type="submission" date="2019-07" db="EMBL/GenBank/DDBJ databases">
        <authorList>
            <person name="Yang Y."/>
            <person name="Bocs S."/>
            <person name="Baudouin L."/>
        </authorList>
    </citation>
    <scope>NUCLEOTIDE SEQUENCE</scope>
    <source>
        <tissue evidence="1">Spear leaf of Hainan Tall coconut</tissue>
    </source>
</reference>
<dbReference type="Proteomes" id="UP000797356">
    <property type="component" value="Chromosome 8"/>
</dbReference>
<reference evidence="1" key="1">
    <citation type="journal article" date="2017" name="Gigascience">
        <title>The genome draft of coconut (Cocos nucifera).</title>
        <authorList>
            <person name="Xiao Y."/>
            <person name="Xu P."/>
            <person name="Fan H."/>
            <person name="Baudouin L."/>
            <person name="Xia W."/>
            <person name="Bocs S."/>
            <person name="Xu J."/>
            <person name="Li Q."/>
            <person name="Guo A."/>
            <person name="Zhou L."/>
            <person name="Li J."/>
            <person name="Wu Y."/>
            <person name="Ma Z."/>
            <person name="Armero A."/>
            <person name="Issali A.E."/>
            <person name="Liu N."/>
            <person name="Peng M."/>
            <person name="Yang Y."/>
        </authorList>
    </citation>
    <scope>NUCLEOTIDE SEQUENCE</scope>
    <source>
        <tissue evidence="1">Spear leaf of Hainan Tall coconut</tissue>
    </source>
</reference>
<proteinExistence type="predicted"/>
<comment type="caution">
    <text evidence="1">The sequence shown here is derived from an EMBL/GenBank/DDBJ whole genome shotgun (WGS) entry which is preliminary data.</text>
</comment>
<sequence>MKFGASEAELPLEYVTKEAFYKDFTGGEMKLGRTHDRPKASEAELPLEYDSKKAPTKGHEVLPHVSEGDGMKFDRIHDLLSASKDVICAIAEISSGRQIVAQQYDRKNREMRIGIMQIVPDIAEWLG</sequence>
<dbReference type="AlphaFoldDB" id="A0A8K0IGP5"/>